<evidence type="ECO:0000313" key="8">
    <source>
        <dbReference type="EMBL" id="OIR25662.1"/>
    </source>
</evidence>
<dbReference type="PANTHER" id="PTHR30606:SF10">
    <property type="entry name" value="PHOSPHATIDYLINOSITOL MANNOSIDE ACYLTRANSFERASE"/>
    <property type="match status" value="1"/>
</dbReference>
<keyword evidence="6 8" id="KW-0012">Acyltransferase</keyword>
<reference evidence="9" key="1">
    <citation type="submission" date="2016-09" db="EMBL/GenBank/DDBJ databases">
        <title>Genome Sequence of Bathymodiolus thermophilus sulfur-oxidizing gill endosymbiont.</title>
        <authorList>
            <person name="Ponnudurai R."/>
            <person name="Kleiner M."/>
            <person name="Sayavedra L."/>
            <person name="Thuermer A."/>
            <person name="Felbeck H."/>
            <person name="Schlueter R."/>
            <person name="Schweder T."/>
            <person name="Markert S."/>
        </authorList>
    </citation>
    <scope>NUCLEOTIDE SEQUENCE [LARGE SCALE GENOMIC DNA]</scope>
    <source>
        <strain evidence="9">BAT/CrabSpa'14</strain>
    </source>
</reference>
<evidence type="ECO:0000256" key="1">
    <source>
        <dbReference type="ARBA" id="ARBA00004533"/>
    </source>
</evidence>
<name>A0A1J5U9Z5_9GAMM</name>
<dbReference type="AlphaFoldDB" id="A0A1J5U9Z5"/>
<protein>
    <submittedName>
        <fullName evidence="8">Lipid A biosynthesis acyltransferase</fullName>
    </submittedName>
    <submittedName>
        <fullName evidence="7">Lipid A biosynthesis lauroyl acyltransferase</fullName>
    </submittedName>
</protein>
<dbReference type="InterPro" id="IPR004960">
    <property type="entry name" value="LipA_acyltrans"/>
</dbReference>
<dbReference type="PIRSF" id="PIRSF026649">
    <property type="entry name" value="MsbB"/>
    <property type="match status" value="1"/>
</dbReference>
<dbReference type="Pfam" id="PF03279">
    <property type="entry name" value="Lip_A_acyltrans"/>
    <property type="match status" value="1"/>
</dbReference>
<evidence type="ECO:0000313" key="7">
    <source>
        <dbReference type="EMBL" id="AYQ56698.1"/>
    </source>
</evidence>
<comment type="subcellular location">
    <subcellularLocation>
        <location evidence="1">Cell inner membrane</location>
    </subcellularLocation>
</comment>
<dbReference type="PANTHER" id="PTHR30606">
    <property type="entry name" value="LIPID A BIOSYNTHESIS LAUROYL ACYLTRANSFERASE"/>
    <property type="match status" value="1"/>
</dbReference>
<dbReference type="GO" id="GO:0005886">
    <property type="term" value="C:plasma membrane"/>
    <property type="evidence" value="ECO:0007669"/>
    <property type="project" value="UniProtKB-SubCell"/>
</dbReference>
<dbReference type="Proteomes" id="UP000278334">
    <property type="component" value="Chromosome"/>
</dbReference>
<dbReference type="EMBL" id="CP024634">
    <property type="protein sequence ID" value="AYQ56698.1"/>
    <property type="molecule type" value="Genomic_DNA"/>
</dbReference>
<proteinExistence type="predicted"/>
<evidence type="ECO:0000313" key="9">
    <source>
        <dbReference type="Proteomes" id="UP000182798"/>
    </source>
</evidence>
<evidence type="ECO:0000256" key="5">
    <source>
        <dbReference type="ARBA" id="ARBA00023136"/>
    </source>
</evidence>
<dbReference type="RefSeq" id="WP_071563287.1">
    <property type="nucleotide sequence ID" value="NZ_CP024634.1"/>
</dbReference>
<dbReference type="EMBL" id="MIQH01000091">
    <property type="protein sequence ID" value="OIR25662.1"/>
    <property type="molecule type" value="Genomic_DNA"/>
</dbReference>
<evidence type="ECO:0000256" key="3">
    <source>
        <dbReference type="ARBA" id="ARBA00022519"/>
    </source>
</evidence>
<sequence>MIKFIFKFFALMPLRLNHFIGGGIGRLLYLTNNRSKSVVSRNIDICFPDLSEEQRQNLIKKSLIETGKGLSEMGFVWFNSVEHNAKHVVKIKGEEHLQTEQNAILLAPHFGCWEIAGCVVSLYRPITTMYKELSDKKQNSLLLSVRKRQNMQMIEANKKGVLKLQRTLRSGRLIAILPDQYPGEGGGVLAPFFGQNARTMTLLVKLARKNNAKVLLIWATRLDKGRGYELNIKPVDVLSKSGVLAEDVAAMNQVIEDLVKTKPEQYLWNYKRFKGVVKY</sequence>
<keyword evidence="5" id="KW-0472">Membrane</keyword>
<dbReference type="CDD" id="cd07984">
    <property type="entry name" value="LPLAT_LABLAT-like"/>
    <property type="match status" value="1"/>
</dbReference>
<reference evidence="7 10" key="3">
    <citation type="submission" date="2017-11" db="EMBL/GenBank/DDBJ databases">
        <title>Genome sequence of the bacterial symbiont EPR9N from a vent mussel Bathymodiolus thermophilus.</title>
        <authorList>
            <person name="Won Y.-J."/>
        </authorList>
    </citation>
    <scope>NUCLEOTIDE SEQUENCE [LARGE SCALE GENOMIC DNA]</scope>
    <source>
        <strain evidence="7 10">EPR9N</strain>
    </source>
</reference>
<keyword evidence="3" id="KW-0997">Cell inner membrane</keyword>
<evidence type="ECO:0000256" key="4">
    <source>
        <dbReference type="ARBA" id="ARBA00022679"/>
    </source>
</evidence>
<reference evidence="8" key="2">
    <citation type="journal article" date="2017" name="Stand. Genomic Sci.">
        <title>Genome sequence of the sulfur-oxidizing Bathymodiolus thermophilus gill endosymbiont.</title>
        <authorList>
            <person name="Ponnudurai R."/>
            <person name="Sayavedra L."/>
            <person name="Kleiner M."/>
            <person name="Heiden S.E."/>
            <person name="Thurmer A."/>
            <person name="Felbeck H."/>
            <person name="Schluter R."/>
            <person name="Sievert S.M."/>
            <person name="Daniel R."/>
            <person name="Schweder T."/>
            <person name="Markert S."/>
        </authorList>
    </citation>
    <scope>NUCLEOTIDE SEQUENCE</scope>
    <source>
        <strain evidence="8">BAT/CrabSpa'14</strain>
    </source>
</reference>
<keyword evidence="2" id="KW-1003">Cell membrane</keyword>
<evidence type="ECO:0000256" key="6">
    <source>
        <dbReference type="ARBA" id="ARBA00023315"/>
    </source>
</evidence>
<dbReference type="GO" id="GO:0016746">
    <property type="term" value="F:acyltransferase activity"/>
    <property type="evidence" value="ECO:0007669"/>
    <property type="project" value="UniProtKB-KW"/>
</dbReference>
<gene>
    <name evidence="8" type="ORF">BGC33_07405</name>
    <name evidence="7" type="ORF">MS2017_0985</name>
</gene>
<dbReference type="GO" id="GO:0009247">
    <property type="term" value="P:glycolipid biosynthetic process"/>
    <property type="evidence" value="ECO:0007669"/>
    <property type="project" value="UniProtKB-ARBA"/>
</dbReference>
<dbReference type="Proteomes" id="UP000182798">
    <property type="component" value="Unassembled WGS sequence"/>
</dbReference>
<evidence type="ECO:0000256" key="2">
    <source>
        <dbReference type="ARBA" id="ARBA00022475"/>
    </source>
</evidence>
<keyword evidence="4 8" id="KW-0808">Transferase</keyword>
<dbReference type="KEGG" id="bthg:MS2017_0985"/>
<accession>A0A1J5U9Z5</accession>
<organism evidence="8 9">
    <name type="scientific">Bathymodiolus thermophilus thioautotrophic gill symbiont</name>
    <dbReference type="NCBI Taxonomy" id="2360"/>
    <lineage>
        <taxon>Bacteria</taxon>
        <taxon>Pseudomonadati</taxon>
        <taxon>Pseudomonadota</taxon>
        <taxon>Gammaproteobacteria</taxon>
        <taxon>sulfur-oxidizing symbionts</taxon>
    </lineage>
</organism>
<evidence type="ECO:0000313" key="10">
    <source>
        <dbReference type="Proteomes" id="UP000278334"/>
    </source>
</evidence>